<proteinExistence type="predicted"/>
<dbReference type="OrthoDB" id="6314883at2"/>
<dbReference type="Proteomes" id="UP000032266">
    <property type="component" value="Chromosome"/>
</dbReference>
<dbReference type="RefSeq" id="WP_044619572.1">
    <property type="nucleotide sequence ID" value="NZ_CP007142.1"/>
</dbReference>
<dbReference type="HOGENOM" id="CLU_517556_0_0_6"/>
<gene>
    <name evidence="1" type="ORF">YC6258_05934</name>
</gene>
<sequence length="488" mass="54953">MRKLISIFVVGNLVLVSAFSYSYGLGNYKNERGLFIAGVQEVVQEIETYASQTPDCKTDYNEWDYNADRCGVQTYMVSKEISSRKKPYEKMVSESEGQRILIIDTGMADSAIRYPNRILGMYQWGELNWSDNQAELSYVESVATVTMRKGLFHIKRNILGESENFVPSTELSRQLDFSQLERFTGGSDASDVHGDISLNVLADYNPDAQFVLLDTIKFNDTEMLCSEEKVNAYADAVIENISSLIDEFGISYVHLSSGITRSFFARKVDSKCNDLGWYDRYILATKLHKSYARILEQVASKAMLFQASVGSPDYSLMADDGEHSEYYSDCKTIPYRLRSGFLTKNDIHINPRISASGTSYETARNYLSTGQKRNKNCNDIYLNVGWEESFVDFPSFGYAPVLFSADAIGAAPMNFMSTSFINPVALSFVNSKANGQAYFARNVVLEQIRQQAMSNSPSLVSPMLYGDFMVCKDFPAACIGWDQFRYGQ</sequence>
<dbReference type="KEGG" id="gsn:YC6258_05934"/>
<reference evidence="1 2" key="1">
    <citation type="submission" date="2014-01" db="EMBL/GenBank/DDBJ databases">
        <title>Full genme sequencing of cellulolytic bacterium Gynuella sunshinyii YC6258T gen. nov., sp. nov.</title>
        <authorList>
            <person name="Khan H."/>
            <person name="Chung E.J."/>
            <person name="Chung Y.R."/>
        </authorList>
    </citation>
    <scope>NUCLEOTIDE SEQUENCE [LARGE SCALE GENOMIC DNA]</scope>
    <source>
        <strain evidence="1 2">YC6258</strain>
    </source>
</reference>
<organism evidence="1 2">
    <name type="scientific">Gynuella sunshinyii YC6258</name>
    <dbReference type="NCBI Taxonomy" id="1445510"/>
    <lineage>
        <taxon>Bacteria</taxon>
        <taxon>Pseudomonadati</taxon>
        <taxon>Pseudomonadota</taxon>
        <taxon>Gammaproteobacteria</taxon>
        <taxon>Oceanospirillales</taxon>
        <taxon>Saccharospirillaceae</taxon>
        <taxon>Gynuella</taxon>
    </lineage>
</organism>
<dbReference type="AlphaFoldDB" id="A0A0C5VX98"/>
<evidence type="ECO:0000313" key="1">
    <source>
        <dbReference type="EMBL" id="AJQ97958.1"/>
    </source>
</evidence>
<name>A0A0C5VX98_9GAMM</name>
<accession>A0A0C5VX98</accession>
<dbReference type="EMBL" id="CP007142">
    <property type="protein sequence ID" value="AJQ97958.1"/>
    <property type="molecule type" value="Genomic_DNA"/>
</dbReference>
<evidence type="ECO:0000313" key="2">
    <source>
        <dbReference type="Proteomes" id="UP000032266"/>
    </source>
</evidence>
<protein>
    <submittedName>
        <fullName evidence="1">Uncharacterized protein</fullName>
    </submittedName>
</protein>
<keyword evidence="2" id="KW-1185">Reference proteome</keyword>